<dbReference type="EMBL" id="JAPMOS010000133">
    <property type="protein sequence ID" value="KAJ4454806.1"/>
    <property type="molecule type" value="Genomic_DNA"/>
</dbReference>
<dbReference type="Gene3D" id="1.25.10.10">
    <property type="entry name" value="Leucine-rich Repeat Variant"/>
    <property type="match status" value="2"/>
</dbReference>
<dbReference type="SUPFAM" id="SSF48371">
    <property type="entry name" value="ARM repeat"/>
    <property type="match status" value="1"/>
</dbReference>
<feature type="domain" description="Protein kinase" evidence="1">
    <location>
        <begin position="1"/>
        <end position="230"/>
    </location>
</feature>
<dbReference type="Gene3D" id="1.10.510.10">
    <property type="entry name" value="Transferase(Phosphotransferase) domain 1"/>
    <property type="match status" value="1"/>
</dbReference>
<proteinExistence type="predicted"/>
<reference evidence="2" key="1">
    <citation type="journal article" date="2022" name="bioRxiv">
        <title>Genomics of Preaxostyla Flagellates Illuminates Evolutionary Transitions and the Path Towards Mitochondrial Loss.</title>
        <authorList>
            <person name="Novak L.V.F."/>
            <person name="Treitli S.C."/>
            <person name="Pyrih J."/>
            <person name="Halakuc P."/>
            <person name="Pipaliya S.V."/>
            <person name="Vacek V."/>
            <person name="Brzon O."/>
            <person name="Soukal P."/>
            <person name="Eme L."/>
            <person name="Dacks J.B."/>
            <person name="Karnkowska A."/>
            <person name="Elias M."/>
            <person name="Hampl V."/>
        </authorList>
    </citation>
    <scope>NUCLEOTIDE SEQUENCE</scope>
    <source>
        <strain evidence="2">RCP-MX</strain>
    </source>
</reference>
<evidence type="ECO:0000313" key="3">
    <source>
        <dbReference type="Proteomes" id="UP001141327"/>
    </source>
</evidence>
<dbReference type="InterPro" id="IPR000225">
    <property type="entry name" value="Armadillo"/>
</dbReference>
<dbReference type="InterPro" id="IPR011009">
    <property type="entry name" value="Kinase-like_dom_sf"/>
</dbReference>
<evidence type="ECO:0000313" key="2">
    <source>
        <dbReference type="EMBL" id="KAJ4454806.1"/>
    </source>
</evidence>
<keyword evidence="3" id="KW-1185">Reference proteome</keyword>
<organism evidence="2 3">
    <name type="scientific">Paratrimastix pyriformis</name>
    <dbReference type="NCBI Taxonomy" id="342808"/>
    <lineage>
        <taxon>Eukaryota</taxon>
        <taxon>Metamonada</taxon>
        <taxon>Preaxostyla</taxon>
        <taxon>Paratrimastigidae</taxon>
        <taxon>Paratrimastix</taxon>
    </lineage>
</organism>
<protein>
    <recommendedName>
        <fullName evidence="1">Protein kinase domain-containing protein</fullName>
    </recommendedName>
</protein>
<comment type="caution">
    <text evidence="2">The sequence shown here is derived from an EMBL/GenBank/DDBJ whole genome shotgun (WGS) entry which is preliminary data.</text>
</comment>
<dbReference type="Proteomes" id="UP001141327">
    <property type="component" value="Unassembled WGS sequence"/>
</dbReference>
<name>A0ABQ8U8P5_9EUKA</name>
<dbReference type="SUPFAM" id="SSF56112">
    <property type="entry name" value="Protein kinase-like (PK-like)"/>
    <property type="match status" value="1"/>
</dbReference>
<evidence type="ECO:0000259" key="1">
    <source>
        <dbReference type="PROSITE" id="PS50011"/>
    </source>
</evidence>
<dbReference type="InterPro" id="IPR011989">
    <property type="entry name" value="ARM-like"/>
</dbReference>
<sequence>MEDREDARETRKTYFYFTHLKHPSLLHPHALLVSFPRRPTLLYLVTHYAVPMDEIIHNLSDEDRFYAERSLLEAAHFMSSWCLTHRNLKPSAILFRACDPHRPGRPHLLISEVGQVASHHNIGDFSSPEHAVCSRANARSNLFSMGLLIFSIYGDLDSRGLRKLLGERPAWRMVATDHGMQQLHRVVREHLWRRNLHESVVDEVTSMLNREPRKRPKPAELMAGWWRRYAAREGNDAGPPVVVTSKPPSTDLRSVVDRLHAACTAPKGIVLGVVAPLCWSIVALAEDRPAVQSAFVRLGVVPSLVALLDWARGHSADQPDPLRLSCTILATLANCGDVALGPTAAPLARLLDHILDSTHISRIRGGPGVEDEQLFFAANEAVYALTVLSTHRDLAAALSEAGVAQALVRLLASPYCCASNITLLLCRAMLNMMRAGPSVRRRLVEAGLVRPLTTHLCRGARLPDRDIIATITGALIFVAQEHGQPDPFEPGVVEEALCTLLRTTLGSLNCLVGKQLLNATLALCEDIPSKCPVFLEAGLATLLVDRLRWSLVWRTEQEPIRVLFRLVAILAARGGDEVLLEAGVCPQLVSAMRNSPVIQNSDTLDGLLGALAAVGARDKPRRGLVQAGMLDALPSILTATHAQSKISTAVGLARLVEALSPDGMAQDRLGQEGAPARLVALCRIHNESCTREEIIEMLRGLRQLGAGSPTNQRLMEQAGLLALLVSQLREPGALVSADVATELCLVLRMLCHGNPTCQAAFLRGQGAAPLLGLVRMCTESSQPQASTLAKAIFMVVAACSENKAVGLLRTPGFREALEGLMSRYRHDPALTSQLTEISELLGTAAHHKM</sequence>
<dbReference type="InterPro" id="IPR016024">
    <property type="entry name" value="ARM-type_fold"/>
</dbReference>
<dbReference type="SMART" id="SM00185">
    <property type="entry name" value="ARM"/>
    <property type="match status" value="5"/>
</dbReference>
<accession>A0ABQ8U8P5</accession>
<dbReference type="InterPro" id="IPR000719">
    <property type="entry name" value="Prot_kinase_dom"/>
</dbReference>
<gene>
    <name evidence="2" type="ORF">PAPYR_10416</name>
</gene>
<dbReference type="PROSITE" id="PS50011">
    <property type="entry name" value="PROTEIN_KINASE_DOM"/>
    <property type="match status" value="1"/>
</dbReference>